<comment type="caution">
    <text evidence="2">The sequence shown here is derived from an EMBL/GenBank/DDBJ whole genome shotgun (WGS) entry which is preliminary data.</text>
</comment>
<evidence type="ECO:0000313" key="2">
    <source>
        <dbReference type="EMBL" id="PPR04890.1"/>
    </source>
</evidence>
<feature type="region of interest" description="Disordered" evidence="1">
    <location>
        <begin position="110"/>
        <end position="149"/>
    </location>
</feature>
<feature type="compositionally biased region" description="Basic and acidic residues" evidence="1">
    <location>
        <begin position="63"/>
        <end position="76"/>
    </location>
</feature>
<feature type="region of interest" description="Disordered" evidence="1">
    <location>
        <begin position="1"/>
        <end position="80"/>
    </location>
</feature>
<dbReference type="AlphaFoldDB" id="A0A409YPG8"/>
<organism evidence="2 3">
    <name type="scientific">Gymnopilus dilepis</name>
    <dbReference type="NCBI Taxonomy" id="231916"/>
    <lineage>
        <taxon>Eukaryota</taxon>
        <taxon>Fungi</taxon>
        <taxon>Dikarya</taxon>
        <taxon>Basidiomycota</taxon>
        <taxon>Agaricomycotina</taxon>
        <taxon>Agaricomycetes</taxon>
        <taxon>Agaricomycetidae</taxon>
        <taxon>Agaricales</taxon>
        <taxon>Agaricineae</taxon>
        <taxon>Hymenogastraceae</taxon>
        <taxon>Gymnopilus</taxon>
    </lineage>
</organism>
<dbReference type="Proteomes" id="UP000284706">
    <property type="component" value="Unassembled WGS sequence"/>
</dbReference>
<gene>
    <name evidence="2" type="ORF">CVT26_012711</name>
</gene>
<dbReference type="OrthoDB" id="10656304at2759"/>
<dbReference type="EMBL" id="NHYE01000554">
    <property type="protein sequence ID" value="PPR04890.1"/>
    <property type="molecule type" value="Genomic_DNA"/>
</dbReference>
<protein>
    <submittedName>
        <fullName evidence="2">Uncharacterized protein</fullName>
    </submittedName>
</protein>
<sequence length="433" mass="46769">MSREKDHSKSPRFAADTNFEGPSTAESHSFPAPGPVGGPVGSETGSSTGKDKHLGGGSSRIQEPSKPKHSSEETHSSKGVLDTLETTFMGAVHGAEHVIHDLEEQAKAHMHLPGRHSARQGSSEDKVVSDEKGREASPVSDHETSAVTPGKPVIIKRRPSNSPEYDMYGDPVNYRQWIFEEDLSVESLDLAARTQCEQAFARGRASKALPRRSATLDILPTEGRAPDIYVHHAATDIHRTDSREKNMLPAHSTPKATSSDNDADECHSVDTDSEPESVPTQCSASCSVRAVRGSEVPSVASSSDTDLSLSGRFVEEIRERPVFEGGQTTAAGKYEAVFEPIIEPESQTDTGKFLKTEGLNSIPMGEEGVATRTMAGSTTIKDRDTRDEEIAREKCAGNVAVESKVGFVPLNLRQVLILHQKSEAELLKKLAIN</sequence>
<name>A0A409YPG8_9AGAR</name>
<feature type="compositionally biased region" description="Basic and acidic residues" evidence="1">
    <location>
        <begin position="122"/>
        <end position="144"/>
    </location>
</feature>
<evidence type="ECO:0000256" key="1">
    <source>
        <dbReference type="SAM" id="MobiDB-lite"/>
    </source>
</evidence>
<reference evidence="2 3" key="1">
    <citation type="journal article" date="2018" name="Evol. Lett.">
        <title>Horizontal gene cluster transfer increased hallucinogenic mushroom diversity.</title>
        <authorList>
            <person name="Reynolds H.T."/>
            <person name="Vijayakumar V."/>
            <person name="Gluck-Thaler E."/>
            <person name="Korotkin H.B."/>
            <person name="Matheny P.B."/>
            <person name="Slot J.C."/>
        </authorList>
    </citation>
    <scope>NUCLEOTIDE SEQUENCE [LARGE SCALE GENOMIC DNA]</scope>
    <source>
        <strain evidence="2 3">SRW20</strain>
    </source>
</reference>
<feature type="region of interest" description="Disordered" evidence="1">
    <location>
        <begin position="239"/>
        <end position="280"/>
    </location>
</feature>
<keyword evidence="3" id="KW-1185">Reference proteome</keyword>
<dbReference type="InParanoid" id="A0A409YPG8"/>
<evidence type="ECO:0000313" key="3">
    <source>
        <dbReference type="Proteomes" id="UP000284706"/>
    </source>
</evidence>
<accession>A0A409YPG8</accession>
<proteinExistence type="predicted"/>